<protein>
    <submittedName>
        <fullName evidence="1">Uncharacterized protein</fullName>
    </submittedName>
</protein>
<comment type="caution">
    <text evidence="1">The sequence shown here is derived from an EMBL/GenBank/DDBJ whole genome shotgun (WGS) entry which is preliminary data.</text>
</comment>
<organism evidence="1 3">
    <name type="scientific">Rotaria sordida</name>
    <dbReference type="NCBI Taxonomy" id="392033"/>
    <lineage>
        <taxon>Eukaryota</taxon>
        <taxon>Metazoa</taxon>
        <taxon>Spiralia</taxon>
        <taxon>Gnathifera</taxon>
        <taxon>Rotifera</taxon>
        <taxon>Eurotatoria</taxon>
        <taxon>Bdelloidea</taxon>
        <taxon>Philodinida</taxon>
        <taxon>Philodinidae</taxon>
        <taxon>Rotaria</taxon>
    </lineage>
</organism>
<dbReference type="AlphaFoldDB" id="A0A815G7W4"/>
<dbReference type="Proteomes" id="UP000663870">
    <property type="component" value="Unassembled WGS sequence"/>
</dbReference>
<evidence type="ECO:0000313" key="2">
    <source>
        <dbReference type="EMBL" id="CAF1594211.1"/>
    </source>
</evidence>
<name>A0A815G7W4_9BILA</name>
<keyword evidence="4" id="KW-1185">Reference proteome</keyword>
<sequence length="88" mass="10185">MESSSNEKQELIALFKQQYKNNPIELKLLKNLKMAIHQIDQYGENNKCSSFIHVYQAQLMSKEEIEILKNSIGNFVSMNSFLSTSLNQ</sequence>
<evidence type="ECO:0000313" key="1">
    <source>
        <dbReference type="EMBL" id="CAF1335641.1"/>
    </source>
</evidence>
<evidence type="ECO:0000313" key="4">
    <source>
        <dbReference type="Proteomes" id="UP000663870"/>
    </source>
</evidence>
<reference evidence="1" key="1">
    <citation type="submission" date="2021-02" db="EMBL/GenBank/DDBJ databases">
        <authorList>
            <person name="Nowell W R."/>
        </authorList>
    </citation>
    <scope>NUCLEOTIDE SEQUENCE</scope>
</reference>
<dbReference type="EMBL" id="CAJNOL010004758">
    <property type="protein sequence ID" value="CAF1594211.1"/>
    <property type="molecule type" value="Genomic_DNA"/>
</dbReference>
<accession>A0A815G7W4</accession>
<evidence type="ECO:0000313" key="3">
    <source>
        <dbReference type="Proteomes" id="UP000663854"/>
    </source>
</evidence>
<gene>
    <name evidence="2" type="ORF">JXQ802_LOCUS47548</name>
    <name evidence="1" type="ORF">PYM288_LOCUS31633</name>
</gene>
<dbReference type="EMBL" id="CAJNOH010003423">
    <property type="protein sequence ID" value="CAF1335641.1"/>
    <property type="molecule type" value="Genomic_DNA"/>
</dbReference>
<dbReference type="Proteomes" id="UP000663854">
    <property type="component" value="Unassembled WGS sequence"/>
</dbReference>
<proteinExistence type="predicted"/>